<feature type="signal peptide" evidence="3">
    <location>
        <begin position="1"/>
        <end position="20"/>
    </location>
</feature>
<dbReference type="Gene3D" id="1.50.10.10">
    <property type="match status" value="1"/>
</dbReference>
<comment type="similarity">
    <text evidence="1">Belongs to the N-acylglucosamine 2-epimerase family.</text>
</comment>
<proteinExistence type="inferred from homology"/>
<dbReference type="InterPro" id="IPR008928">
    <property type="entry name" value="6-hairpin_glycosidase_sf"/>
</dbReference>
<feature type="chain" id="PRO_5005208214" evidence="3">
    <location>
        <begin position="21"/>
        <end position="460"/>
    </location>
</feature>
<dbReference type="GO" id="GO:0016853">
    <property type="term" value="F:isomerase activity"/>
    <property type="evidence" value="ECO:0007669"/>
    <property type="project" value="UniProtKB-KW"/>
</dbReference>
<dbReference type="OrthoDB" id="5141876at2"/>
<dbReference type="RefSeq" id="WP_048643852.1">
    <property type="nucleotide sequence ID" value="NZ_CP012040.1"/>
</dbReference>
<accession>A0A0H4PL83</accession>
<dbReference type="InterPro" id="IPR012341">
    <property type="entry name" value="6hp_glycosidase-like_sf"/>
</dbReference>
<dbReference type="PANTHER" id="PTHR15108">
    <property type="entry name" value="N-ACYLGLUCOSAMINE-2-EPIMERASE"/>
    <property type="match status" value="1"/>
</dbReference>
<keyword evidence="3" id="KW-0732">Signal</keyword>
<sequence>MKFLSLVAFFITCLVQPILAQQSERIKLADEMAYSINNELINHWYPKAYDTQYGGFISSFDAAFKATENQDKMIVSQARHLWTLSKMIERSPGTDHYKKGARLGYTFLRDKFWDKENGGFHTLLSRDGQVRGSGLGAKTAYGNSFGIYGLAAYYKVSSDPEVLELAKKAFYWLEEHSYDPVYGGYFQSLALDGTPLARDNSTPSTATIGYKDQNSSIHLLEAFTELYVVWKDPLLKQRTTELLAIIRDRIVQKEGYLQLFLQADWTPVSFRNEGEEAIEKHHSIDHVSYGHDVETAYLMMEASHVLGIEEDYATWEIGKKMVDHSLRFGWDESKGGFYDGGYYFPGESTPRVVKDTKNWWAQAEGLNTLLILTDLYPNDPLQYYQKFKLQWSYIKQYLIDHENGEWYPGGLDKQPELKNAQKGHVWKTAYHNFRSLNNCEQKLRDPSHLALTIKKAGNEH</sequence>
<dbReference type="STRING" id="320787.CA2015_4446"/>
<dbReference type="InterPro" id="IPR010819">
    <property type="entry name" value="AGE/CE"/>
</dbReference>
<organism evidence="4 5">
    <name type="scientific">Cyclobacterium amurskyense</name>
    <dbReference type="NCBI Taxonomy" id="320787"/>
    <lineage>
        <taxon>Bacteria</taxon>
        <taxon>Pseudomonadati</taxon>
        <taxon>Bacteroidota</taxon>
        <taxon>Cytophagia</taxon>
        <taxon>Cytophagales</taxon>
        <taxon>Cyclobacteriaceae</taxon>
        <taxon>Cyclobacterium</taxon>
    </lineage>
</organism>
<dbReference type="AlphaFoldDB" id="A0A0H4PL83"/>
<dbReference type="EMBL" id="CP012040">
    <property type="protein sequence ID" value="AKP53788.1"/>
    <property type="molecule type" value="Genomic_DNA"/>
</dbReference>
<dbReference type="Proteomes" id="UP000036520">
    <property type="component" value="Chromosome"/>
</dbReference>
<evidence type="ECO:0000256" key="2">
    <source>
        <dbReference type="ARBA" id="ARBA00023235"/>
    </source>
</evidence>
<keyword evidence="5" id="KW-1185">Reference proteome</keyword>
<evidence type="ECO:0000313" key="4">
    <source>
        <dbReference type="EMBL" id="AKP53788.1"/>
    </source>
</evidence>
<gene>
    <name evidence="4" type="ORF">CA2015_4446</name>
</gene>
<keyword evidence="2" id="KW-0413">Isomerase</keyword>
<dbReference type="SUPFAM" id="SSF48208">
    <property type="entry name" value="Six-hairpin glycosidases"/>
    <property type="match status" value="1"/>
</dbReference>
<evidence type="ECO:0000313" key="5">
    <source>
        <dbReference type="Proteomes" id="UP000036520"/>
    </source>
</evidence>
<reference evidence="4 5" key="1">
    <citation type="submission" date="2015-07" db="EMBL/GenBank/DDBJ databases">
        <authorList>
            <person name="Kim K.M."/>
        </authorList>
    </citation>
    <scope>NUCLEOTIDE SEQUENCE [LARGE SCALE GENOMIC DNA]</scope>
    <source>
        <strain evidence="4 5">KCTC 12363</strain>
    </source>
</reference>
<dbReference type="GO" id="GO:0005975">
    <property type="term" value="P:carbohydrate metabolic process"/>
    <property type="evidence" value="ECO:0007669"/>
    <property type="project" value="InterPro"/>
</dbReference>
<protein>
    <submittedName>
        <fullName evidence="4">N-acylglucosamine 2-epimerase</fullName>
    </submittedName>
</protein>
<dbReference type="Pfam" id="PF07221">
    <property type="entry name" value="GlcNAc_2-epim"/>
    <property type="match status" value="1"/>
</dbReference>
<name>A0A0H4PL83_9BACT</name>
<evidence type="ECO:0000256" key="1">
    <source>
        <dbReference type="ARBA" id="ARBA00008558"/>
    </source>
</evidence>
<dbReference type="KEGG" id="camu:CA2015_4446"/>
<evidence type="ECO:0000256" key="3">
    <source>
        <dbReference type="SAM" id="SignalP"/>
    </source>
</evidence>